<dbReference type="Proteomes" id="UP000570361">
    <property type="component" value="Unassembled WGS sequence"/>
</dbReference>
<comment type="caution">
    <text evidence="1">The sequence shown here is derived from an EMBL/GenBank/DDBJ whole genome shotgun (WGS) entry which is preliminary data.</text>
</comment>
<sequence length="97" mass="11096">MKKLWTDFNGPDLEKLRIPDDEFNHFELSEGQKIILYTEDIEGEAIVEYDHQQASWVGKLVGGVIIVSKEIEVAREDGFENGRYLAFGQLRITLPGE</sequence>
<name>A0A7W5FM09_9BACL</name>
<accession>A0A7W5FM09</accession>
<evidence type="ECO:0000313" key="1">
    <source>
        <dbReference type="EMBL" id="MBB3109633.1"/>
    </source>
</evidence>
<organism evidence="1 2">
    <name type="scientific">Paenibacillus phyllosphaerae</name>
    <dbReference type="NCBI Taxonomy" id="274593"/>
    <lineage>
        <taxon>Bacteria</taxon>
        <taxon>Bacillati</taxon>
        <taxon>Bacillota</taxon>
        <taxon>Bacilli</taxon>
        <taxon>Bacillales</taxon>
        <taxon>Paenibacillaceae</taxon>
        <taxon>Paenibacillus</taxon>
    </lineage>
</organism>
<dbReference type="AlphaFoldDB" id="A0A7W5FM09"/>
<protein>
    <submittedName>
        <fullName evidence="1">Uncharacterized protein</fullName>
    </submittedName>
</protein>
<proteinExistence type="predicted"/>
<keyword evidence="2" id="KW-1185">Reference proteome</keyword>
<dbReference type="RefSeq" id="WP_183598931.1">
    <property type="nucleotide sequence ID" value="NZ_JACHXK010000003.1"/>
</dbReference>
<reference evidence="1 2" key="1">
    <citation type="submission" date="2020-08" db="EMBL/GenBank/DDBJ databases">
        <title>Genomic Encyclopedia of Type Strains, Phase III (KMG-III): the genomes of soil and plant-associated and newly described type strains.</title>
        <authorList>
            <person name="Whitman W."/>
        </authorList>
    </citation>
    <scope>NUCLEOTIDE SEQUENCE [LARGE SCALE GENOMIC DNA]</scope>
    <source>
        <strain evidence="1 2">CECT 5862</strain>
    </source>
</reference>
<gene>
    <name evidence="1" type="ORF">FHS18_001696</name>
</gene>
<dbReference type="EMBL" id="JACHXK010000003">
    <property type="protein sequence ID" value="MBB3109633.1"/>
    <property type="molecule type" value="Genomic_DNA"/>
</dbReference>
<evidence type="ECO:0000313" key="2">
    <source>
        <dbReference type="Proteomes" id="UP000570361"/>
    </source>
</evidence>